<keyword evidence="2" id="KW-0812">Transmembrane</keyword>
<feature type="transmembrane region" description="Helical" evidence="2">
    <location>
        <begin position="41"/>
        <end position="66"/>
    </location>
</feature>
<evidence type="ECO:0000313" key="3">
    <source>
        <dbReference type="EMBL" id="MER6981152.1"/>
    </source>
</evidence>
<evidence type="ECO:0000256" key="2">
    <source>
        <dbReference type="SAM" id="Phobius"/>
    </source>
</evidence>
<organism evidence="3 4">
    <name type="scientific">Streptomyces carpinensis</name>
    <dbReference type="NCBI Taxonomy" id="66369"/>
    <lineage>
        <taxon>Bacteria</taxon>
        <taxon>Bacillati</taxon>
        <taxon>Actinomycetota</taxon>
        <taxon>Actinomycetes</taxon>
        <taxon>Kitasatosporales</taxon>
        <taxon>Streptomycetaceae</taxon>
        <taxon>Streptomyces</taxon>
    </lineage>
</organism>
<accession>A0ABV1WAG9</accession>
<dbReference type="EMBL" id="JBEPCU010000701">
    <property type="protein sequence ID" value="MER6981152.1"/>
    <property type="molecule type" value="Genomic_DNA"/>
</dbReference>
<dbReference type="Proteomes" id="UP001458415">
    <property type="component" value="Unassembled WGS sequence"/>
</dbReference>
<gene>
    <name evidence="3" type="ORF">ABT317_30300</name>
</gene>
<keyword evidence="2" id="KW-1133">Transmembrane helix</keyword>
<keyword evidence="4" id="KW-1185">Reference proteome</keyword>
<sequence>MEQTALRPKPIPGQEPPGGTSRGPARRPHATRRRGRRLMTVLFGLLGGLVLLLSGIGIGTVSATVAGMSRMAELQRRATGPGAVAPRSAPAD</sequence>
<feature type="non-terminal residue" evidence="3">
    <location>
        <position position="92"/>
    </location>
</feature>
<proteinExistence type="predicted"/>
<reference evidence="3 4" key="1">
    <citation type="submission" date="2024-06" db="EMBL/GenBank/DDBJ databases">
        <title>The Natural Products Discovery Center: Release of the First 8490 Sequenced Strains for Exploring Actinobacteria Biosynthetic Diversity.</title>
        <authorList>
            <person name="Kalkreuter E."/>
            <person name="Kautsar S.A."/>
            <person name="Yang D."/>
            <person name="Bader C.D."/>
            <person name="Teijaro C.N."/>
            <person name="Fluegel L."/>
            <person name="Davis C.M."/>
            <person name="Simpson J.R."/>
            <person name="Lauterbach L."/>
            <person name="Steele A.D."/>
            <person name="Gui C."/>
            <person name="Meng S."/>
            <person name="Li G."/>
            <person name="Viehrig K."/>
            <person name="Ye F."/>
            <person name="Su P."/>
            <person name="Kiefer A.F."/>
            <person name="Nichols A."/>
            <person name="Cepeda A.J."/>
            <person name="Yan W."/>
            <person name="Fan B."/>
            <person name="Jiang Y."/>
            <person name="Adhikari A."/>
            <person name="Zheng C.-J."/>
            <person name="Schuster L."/>
            <person name="Cowan T.M."/>
            <person name="Smanski M.J."/>
            <person name="Chevrette M.G."/>
            <person name="De Carvalho L.P.S."/>
            <person name="Shen B."/>
        </authorList>
    </citation>
    <scope>NUCLEOTIDE SEQUENCE [LARGE SCALE GENOMIC DNA]</scope>
    <source>
        <strain evidence="3 4">NPDC000634</strain>
    </source>
</reference>
<evidence type="ECO:0000256" key="1">
    <source>
        <dbReference type="SAM" id="MobiDB-lite"/>
    </source>
</evidence>
<keyword evidence="2" id="KW-0472">Membrane</keyword>
<name>A0ABV1WAG9_9ACTN</name>
<feature type="compositionally biased region" description="Basic residues" evidence="1">
    <location>
        <begin position="24"/>
        <end position="35"/>
    </location>
</feature>
<feature type="region of interest" description="Disordered" evidence="1">
    <location>
        <begin position="1"/>
        <end position="35"/>
    </location>
</feature>
<protein>
    <submittedName>
        <fullName evidence="3">PDZ domain-containing protein</fullName>
    </submittedName>
</protein>
<comment type="caution">
    <text evidence="3">The sequence shown here is derived from an EMBL/GenBank/DDBJ whole genome shotgun (WGS) entry which is preliminary data.</text>
</comment>
<evidence type="ECO:0000313" key="4">
    <source>
        <dbReference type="Proteomes" id="UP001458415"/>
    </source>
</evidence>